<comment type="caution">
    <text evidence="3">The sequence shown here is derived from an EMBL/GenBank/DDBJ whole genome shotgun (WGS) entry which is preliminary data.</text>
</comment>
<dbReference type="GO" id="GO:0016746">
    <property type="term" value="F:acyltransferase activity"/>
    <property type="evidence" value="ECO:0007669"/>
    <property type="project" value="InterPro"/>
</dbReference>
<accession>A0A3S0Y0A1</accession>
<keyword evidence="1" id="KW-1133">Transmembrane helix</keyword>
<feature type="domain" description="Phospholipid/glycerol acyltransferase" evidence="2">
    <location>
        <begin position="130"/>
        <end position="252"/>
    </location>
</feature>
<reference evidence="3 4" key="1">
    <citation type="journal article" date="2019" name="Genome Biol. Evol.">
        <title>Day and night: Metabolic profiles and evolutionary relationships of six axenic non-marine cyanobacteria.</title>
        <authorList>
            <person name="Will S.E."/>
            <person name="Henke P."/>
            <person name="Boedeker C."/>
            <person name="Huang S."/>
            <person name="Brinkmann H."/>
            <person name="Rohde M."/>
            <person name="Jarek M."/>
            <person name="Friedl T."/>
            <person name="Seufert S."/>
            <person name="Schumacher M."/>
            <person name="Overmann J."/>
            <person name="Neumann-Schaal M."/>
            <person name="Petersen J."/>
        </authorList>
    </citation>
    <scope>NUCLEOTIDE SEQUENCE [LARGE SCALE GENOMIC DNA]</scope>
    <source>
        <strain evidence="3 4">PCC 6912</strain>
    </source>
</reference>
<feature type="transmembrane region" description="Helical" evidence="1">
    <location>
        <begin position="58"/>
        <end position="79"/>
    </location>
</feature>
<dbReference type="InterPro" id="IPR002123">
    <property type="entry name" value="Plipid/glycerol_acylTrfase"/>
</dbReference>
<feature type="transmembrane region" description="Helical" evidence="1">
    <location>
        <begin position="158"/>
        <end position="178"/>
    </location>
</feature>
<protein>
    <recommendedName>
        <fullName evidence="2">Phospholipid/glycerol acyltransferase domain-containing protein</fullName>
    </recommendedName>
</protein>
<sequence>MINQNPDNLVSNPIERASIEGYKFSWFDWFCLWYPPGWLILFNRHWQHYHSDPDGWNWLEYILFLIPGGFYLALLIRWLRLGCRLPRQENTEFDPTYQQAFRQEIIAPIVEYYFRGELLQIENLPSTEPMIVAMNHAGMCFPWDFVSLAYLLNKQRGWIIKTLAGVSLFDHAWMIWWLPPGWSKVLGGVRAELDDFTAVVQERRVILYAPEGLRGPRKGWRKRYKLEKFDLSFIQLSQRFKIPILPVVCIGNEGLHPWTINLQKLQHLFNLPFLPISPLIPIFILFPSMGVWAMRSRLRYFIQPLKPAVSGEQQSENKRSFVFQQAQRLREKMQSQINSLLNKNIENKA</sequence>
<keyword evidence="1" id="KW-0812">Transmembrane</keyword>
<dbReference type="Pfam" id="PF01553">
    <property type="entry name" value="Acyltransferase"/>
    <property type="match status" value="1"/>
</dbReference>
<feature type="transmembrane region" description="Helical" evidence="1">
    <location>
        <begin position="26"/>
        <end position="46"/>
    </location>
</feature>
<dbReference type="STRING" id="211165.GCA_000317285_04496"/>
<organism evidence="3 4">
    <name type="scientific">Chlorogloeopsis fritschii PCC 6912</name>
    <dbReference type="NCBI Taxonomy" id="211165"/>
    <lineage>
        <taxon>Bacteria</taxon>
        <taxon>Bacillati</taxon>
        <taxon>Cyanobacteriota</taxon>
        <taxon>Cyanophyceae</taxon>
        <taxon>Nostocales</taxon>
        <taxon>Chlorogloeopsidaceae</taxon>
        <taxon>Chlorogloeopsis</taxon>
    </lineage>
</organism>
<dbReference type="RefSeq" id="WP_016874948.1">
    <property type="nucleotide sequence ID" value="NZ_AJLN01000108.1"/>
</dbReference>
<gene>
    <name evidence="3" type="ORF">PCC6912_11700</name>
</gene>
<evidence type="ECO:0000259" key="2">
    <source>
        <dbReference type="SMART" id="SM00563"/>
    </source>
</evidence>
<dbReference type="AlphaFoldDB" id="A0A3S0Y0A1"/>
<keyword evidence="4" id="KW-1185">Reference proteome</keyword>
<name>A0A3S0Y0A1_CHLFR</name>
<evidence type="ECO:0000313" key="4">
    <source>
        <dbReference type="Proteomes" id="UP000268857"/>
    </source>
</evidence>
<dbReference type="EMBL" id="RSCJ01000003">
    <property type="protein sequence ID" value="RUR85054.1"/>
    <property type="molecule type" value="Genomic_DNA"/>
</dbReference>
<dbReference type="OrthoDB" id="9808424at2"/>
<feature type="transmembrane region" description="Helical" evidence="1">
    <location>
        <begin position="273"/>
        <end position="294"/>
    </location>
</feature>
<evidence type="ECO:0000256" key="1">
    <source>
        <dbReference type="SAM" id="Phobius"/>
    </source>
</evidence>
<dbReference type="Proteomes" id="UP000268857">
    <property type="component" value="Unassembled WGS sequence"/>
</dbReference>
<keyword evidence="1" id="KW-0472">Membrane</keyword>
<proteinExistence type="predicted"/>
<evidence type="ECO:0000313" key="3">
    <source>
        <dbReference type="EMBL" id="RUR85054.1"/>
    </source>
</evidence>
<dbReference type="SMART" id="SM00563">
    <property type="entry name" value="PlsC"/>
    <property type="match status" value="1"/>
</dbReference>
<dbReference type="SUPFAM" id="SSF69593">
    <property type="entry name" value="Glycerol-3-phosphate (1)-acyltransferase"/>
    <property type="match status" value="1"/>
</dbReference>